<dbReference type="OrthoDB" id="120967at2759"/>
<name>A0A4R0RS63_9APHY</name>
<keyword evidence="3" id="KW-0472">Membrane</keyword>
<dbReference type="Pfam" id="PF00615">
    <property type="entry name" value="RGS"/>
    <property type="match status" value="1"/>
</dbReference>
<feature type="transmembrane region" description="Helical" evidence="3">
    <location>
        <begin position="31"/>
        <end position="59"/>
    </location>
</feature>
<feature type="compositionally biased region" description="Polar residues" evidence="2">
    <location>
        <begin position="639"/>
        <end position="650"/>
    </location>
</feature>
<evidence type="ECO:0000259" key="5">
    <source>
        <dbReference type="PROSITE" id="PS50195"/>
    </source>
</evidence>
<dbReference type="Pfam" id="PF08628">
    <property type="entry name" value="Nexin_C"/>
    <property type="match status" value="1"/>
</dbReference>
<dbReference type="GO" id="GO:0035091">
    <property type="term" value="F:phosphatidylinositol binding"/>
    <property type="evidence" value="ECO:0007669"/>
    <property type="project" value="InterPro"/>
</dbReference>
<dbReference type="PANTHER" id="PTHR22775:SF3">
    <property type="entry name" value="SORTING NEXIN-13"/>
    <property type="match status" value="1"/>
</dbReference>
<protein>
    <submittedName>
        <fullName evidence="7">Intermediate filament protein</fullName>
    </submittedName>
</protein>
<proteinExistence type="inferred from homology"/>
<dbReference type="Proteomes" id="UP000292702">
    <property type="component" value="Unassembled WGS sequence"/>
</dbReference>
<evidence type="ECO:0000256" key="2">
    <source>
        <dbReference type="SAM" id="MobiDB-lite"/>
    </source>
</evidence>
<dbReference type="CDD" id="cd06876">
    <property type="entry name" value="PX_MDM1p"/>
    <property type="match status" value="1"/>
</dbReference>
<sequence>MQLGLNWHVTLSLTLLAILIPLVARLLSSPIILVLLLPFLALFLVVGFIALNLISGYLLDSTRTPTCNALPSAARPLAFSTPAAWQAALTRSQWAHKSPQSLPPLVPESPVISAAINDILILIVRDFVLTWYKELSSSPSFPTAVSGTVHASLQRLLMRVSTMDVSAVIVNRIVPKVTAHIEQFRQSEIALRGAGLERRLTQSEELDLLLASRYASRGSGKLHSAVDNLSTSFTKQTEEAHLRSLVDRALPYILPEKEARSSAIKIVVREIVACSVVYPIMDMLSDPDFWNRSIDQVAGAAIRQQRLISKVRNVLEAQIPRSSPREVDAALPSTRPDTITIRTDPRQFESFLRSISRTSSLLDARRLKNDVMGEIRRTRTLLANHEKEDWINGQKTEDVVAFLDRLYTAKRKVEKRIVVLGGDEDARSTTQPSLNESGSLTRLTLRDVLTNPTSLSYFMEFMDRRRRSLLVQFWLTIESFKNPLESVDSDSDDDDEDAIRDPARSATLQGDIAMMNELYFSGKAIDPVLSGISQKHIDIIRSFGEESDAAPIAPAAERRVRRSVMLAQRQVETEMENDFEDFQRSELWFRVIGDTELNARNKSVPAVTLNSAPSDEPRSPTLSEHSDSDLIRKKPLVTPQFTRSESSPLLTASRHKRDASSRSTSSLVGLMPHGQPSRISPSNLELLMSTEGDSPSSPTRAPLFDDPDDAKMDMAVEQSQRMEAIQAALTDIIALDNQAGDDGQGRSLSDSITSSMTALNPSTVSHADPGSDDEQEHQEESDAGHHGSFQLAGPGDLQLSYEIARLGNKITNLQTQDTMLDTLIKKAELTGDAQELRLLRKSKSSMSRELRELHFQKTQYEQQESANRLVSDRTKIAIVNSTVGEEEGKSVVRYLVEVQQLAPDGSFASGWVIARRYNEFFNMHSKLRERYMMVRNLDFPGKRLVTSLSGSFVDSRRMALEKYLQSLIAIPAVCESDELRVFLSRDSPFMASIPTSSASKAPATPSSAFPGQGLVRTVYQSVAESIDDMFFGPSMLDVIIQRLTTQAAEFAGIVGSGVHDEELVARALRASGKNKPEDTLLQLPSDLKPLEGETSTSSFSSPICDLVLAVFEMDKSHNWLRRQAIVIILQQVLGSTIERKVRDTVKSFLDEPRLMSYINIFRDGMWPMGQLKLSSVPRSAEEKLRTKEDANRKLSALMPDLAANMIGRSNARRGARRIFAVLQNRRLNQHLVYTVVDELFSALFPEQVAD</sequence>
<dbReference type="STRING" id="92696.A0A4R0RS63"/>
<dbReference type="InterPro" id="IPR036305">
    <property type="entry name" value="RGS_sf"/>
</dbReference>
<dbReference type="InterPro" id="IPR001683">
    <property type="entry name" value="PX_dom"/>
</dbReference>
<feature type="domain" description="RGS" evidence="4">
    <location>
        <begin position="444"/>
        <end position="481"/>
    </location>
</feature>
<dbReference type="InterPro" id="IPR013937">
    <property type="entry name" value="Sorting_nexin_C"/>
</dbReference>
<organism evidence="7 8">
    <name type="scientific">Steccherinum ochraceum</name>
    <dbReference type="NCBI Taxonomy" id="92696"/>
    <lineage>
        <taxon>Eukaryota</taxon>
        <taxon>Fungi</taxon>
        <taxon>Dikarya</taxon>
        <taxon>Basidiomycota</taxon>
        <taxon>Agaricomycotina</taxon>
        <taxon>Agaricomycetes</taxon>
        <taxon>Polyporales</taxon>
        <taxon>Steccherinaceae</taxon>
        <taxon>Steccherinum</taxon>
    </lineage>
</organism>
<dbReference type="InterPro" id="IPR016137">
    <property type="entry name" value="RGS"/>
</dbReference>
<keyword evidence="3" id="KW-1133">Transmembrane helix</keyword>
<dbReference type="EMBL" id="RWJN01000070">
    <property type="protein sequence ID" value="TCD68319.1"/>
    <property type="molecule type" value="Genomic_DNA"/>
</dbReference>
<evidence type="ECO:0000313" key="8">
    <source>
        <dbReference type="Proteomes" id="UP000292702"/>
    </source>
</evidence>
<dbReference type="PROSITE" id="PS50195">
    <property type="entry name" value="PX"/>
    <property type="match status" value="1"/>
</dbReference>
<comment type="similarity">
    <text evidence="1">Belongs to the sorting nexin family.</text>
</comment>
<evidence type="ECO:0000313" key="7">
    <source>
        <dbReference type="EMBL" id="TCD68319.1"/>
    </source>
</evidence>
<dbReference type="Gene3D" id="1.10.167.10">
    <property type="entry name" value="Regulator of G-protein Signalling 4, domain 2"/>
    <property type="match status" value="1"/>
</dbReference>
<keyword evidence="3" id="KW-0812">Transmembrane</keyword>
<dbReference type="AlphaFoldDB" id="A0A4R0RS63"/>
<reference evidence="7 8" key="1">
    <citation type="submission" date="2018-11" db="EMBL/GenBank/DDBJ databases">
        <title>Genome assembly of Steccherinum ochraceum LE-BIN_3174, the white-rot fungus of the Steccherinaceae family (The Residual Polyporoid clade, Polyporales, Basidiomycota).</title>
        <authorList>
            <person name="Fedorova T.V."/>
            <person name="Glazunova O.A."/>
            <person name="Landesman E.O."/>
            <person name="Moiseenko K.V."/>
            <person name="Psurtseva N.V."/>
            <person name="Savinova O.S."/>
            <person name="Shakhova N.V."/>
            <person name="Tyazhelova T.V."/>
            <person name="Vasina D.V."/>
        </authorList>
    </citation>
    <scope>NUCLEOTIDE SEQUENCE [LARGE SCALE GENOMIC DNA]</scope>
    <source>
        <strain evidence="7 8">LE-BIN_3174</strain>
    </source>
</reference>
<dbReference type="PROSITE" id="PS50132">
    <property type="entry name" value="RGS"/>
    <property type="match status" value="1"/>
</dbReference>
<dbReference type="PANTHER" id="PTHR22775">
    <property type="entry name" value="SORTING NEXIN"/>
    <property type="match status" value="1"/>
</dbReference>
<feature type="region of interest" description="Disordered" evidence="2">
    <location>
        <begin position="758"/>
        <end position="792"/>
    </location>
</feature>
<dbReference type="InterPro" id="IPR044926">
    <property type="entry name" value="RGS_subdomain_2"/>
</dbReference>
<dbReference type="Gene3D" id="3.30.1520.10">
    <property type="entry name" value="Phox-like domain"/>
    <property type="match status" value="1"/>
</dbReference>
<evidence type="ECO:0000256" key="3">
    <source>
        <dbReference type="SAM" id="Phobius"/>
    </source>
</evidence>
<feature type="domain" description="PX" evidence="5">
    <location>
        <begin position="872"/>
        <end position="990"/>
    </location>
</feature>
<evidence type="ECO:0000256" key="1">
    <source>
        <dbReference type="ARBA" id="ARBA00010883"/>
    </source>
</evidence>
<accession>A0A4R0RS63</accession>
<dbReference type="SUPFAM" id="SSF48097">
    <property type="entry name" value="Regulator of G-protein signaling, RGS"/>
    <property type="match status" value="1"/>
</dbReference>
<keyword evidence="8" id="KW-1185">Reference proteome</keyword>
<dbReference type="PROSITE" id="PS51207">
    <property type="entry name" value="PXA"/>
    <property type="match status" value="1"/>
</dbReference>
<evidence type="ECO:0000259" key="6">
    <source>
        <dbReference type="PROSITE" id="PS51207"/>
    </source>
</evidence>
<gene>
    <name evidence="7" type="primary">MDM1</name>
    <name evidence="7" type="ORF">EIP91_011178</name>
</gene>
<dbReference type="SUPFAM" id="SSF64268">
    <property type="entry name" value="PX domain"/>
    <property type="match status" value="1"/>
</dbReference>
<dbReference type="InterPro" id="IPR036871">
    <property type="entry name" value="PX_dom_sf"/>
</dbReference>
<feature type="compositionally biased region" description="Acidic residues" evidence="2">
    <location>
        <begin position="487"/>
        <end position="498"/>
    </location>
</feature>
<dbReference type="SMART" id="SM00315">
    <property type="entry name" value="RGS"/>
    <property type="match status" value="1"/>
</dbReference>
<evidence type="ECO:0000259" key="4">
    <source>
        <dbReference type="PROSITE" id="PS50132"/>
    </source>
</evidence>
<dbReference type="SMART" id="SM00312">
    <property type="entry name" value="PX"/>
    <property type="match status" value="1"/>
</dbReference>
<dbReference type="Pfam" id="PF00787">
    <property type="entry name" value="PX"/>
    <property type="match status" value="1"/>
</dbReference>
<feature type="region of interest" description="Disordered" evidence="2">
    <location>
        <begin position="485"/>
        <end position="504"/>
    </location>
</feature>
<dbReference type="Pfam" id="PF02194">
    <property type="entry name" value="PXA"/>
    <property type="match status" value="1"/>
</dbReference>
<feature type="domain" description="PXA" evidence="6">
    <location>
        <begin position="109"/>
        <end position="302"/>
    </location>
</feature>
<dbReference type="InterPro" id="IPR003114">
    <property type="entry name" value="Phox_assoc"/>
</dbReference>
<comment type="caution">
    <text evidence="7">The sequence shown here is derived from an EMBL/GenBank/DDBJ whole genome shotgun (WGS) entry which is preliminary data.</text>
</comment>
<feature type="transmembrane region" description="Helical" evidence="3">
    <location>
        <begin position="6"/>
        <end position="24"/>
    </location>
</feature>
<dbReference type="SMART" id="SM00313">
    <property type="entry name" value="PXA"/>
    <property type="match status" value="1"/>
</dbReference>
<feature type="region of interest" description="Disordered" evidence="2">
    <location>
        <begin position="603"/>
        <end position="709"/>
    </location>
</feature>